<dbReference type="Gene3D" id="3.30.565.10">
    <property type="entry name" value="Histidine kinase-like ATPase, C-terminal domain"/>
    <property type="match status" value="1"/>
</dbReference>
<dbReference type="PROSITE" id="PS50109">
    <property type="entry name" value="HIS_KIN"/>
    <property type="match status" value="1"/>
</dbReference>
<dbReference type="SMART" id="SM00387">
    <property type="entry name" value="HATPase_c"/>
    <property type="match status" value="1"/>
</dbReference>
<evidence type="ECO:0000313" key="10">
    <source>
        <dbReference type="EMBL" id="MBT1445872.1"/>
    </source>
</evidence>
<evidence type="ECO:0000259" key="9">
    <source>
        <dbReference type="PROSITE" id="PS50885"/>
    </source>
</evidence>
<feature type="domain" description="HAMP" evidence="9">
    <location>
        <begin position="339"/>
        <end position="390"/>
    </location>
</feature>
<feature type="transmembrane region" description="Helical" evidence="7">
    <location>
        <begin position="6"/>
        <end position="31"/>
    </location>
</feature>
<dbReference type="Proteomes" id="UP001195903">
    <property type="component" value="Unassembled WGS sequence"/>
</dbReference>
<dbReference type="InterPro" id="IPR003660">
    <property type="entry name" value="HAMP_dom"/>
</dbReference>
<dbReference type="InterPro" id="IPR036890">
    <property type="entry name" value="HATPase_C_sf"/>
</dbReference>
<evidence type="ECO:0000256" key="6">
    <source>
        <dbReference type="ARBA" id="ARBA00022777"/>
    </source>
</evidence>
<protein>
    <recommendedName>
        <fullName evidence="3">histidine kinase</fullName>
        <ecNumber evidence="3">2.7.13.3</ecNumber>
    </recommendedName>
</protein>
<evidence type="ECO:0000256" key="7">
    <source>
        <dbReference type="SAM" id="Phobius"/>
    </source>
</evidence>
<dbReference type="SMART" id="SM00304">
    <property type="entry name" value="HAMP"/>
    <property type="match status" value="1"/>
</dbReference>
<dbReference type="RefSeq" id="WP_214508056.1">
    <property type="nucleotide sequence ID" value="NZ_JAHEPS010000006.1"/>
</dbReference>
<keyword evidence="7" id="KW-1133">Transmembrane helix</keyword>
<dbReference type="Gene3D" id="1.10.287.130">
    <property type="match status" value="1"/>
</dbReference>
<keyword evidence="7" id="KW-0812">Transmembrane</keyword>
<evidence type="ECO:0000256" key="3">
    <source>
        <dbReference type="ARBA" id="ARBA00012438"/>
    </source>
</evidence>
<gene>
    <name evidence="10" type="ORF">KJI95_15305</name>
</gene>
<dbReference type="Pfam" id="PF02518">
    <property type="entry name" value="HATPase_c"/>
    <property type="match status" value="1"/>
</dbReference>
<dbReference type="InterPro" id="IPR004358">
    <property type="entry name" value="Sig_transdc_His_kin-like_C"/>
</dbReference>
<evidence type="ECO:0000313" key="11">
    <source>
        <dbReference type="Proteomes" id="UP001195903"/>
    </source>
</evidence>
<evidence type="ECO:0000259" key="8">
    <source>
        <dbReference type="PROSITE" id="PS50109"/>
    </source>
</evidence>
<keyword evidence="11" id="KW-1185">Reference proteome</keyword>
<name>A0ABS5V5Z6_9GAMM</name>
<feature type="transmembrane region" description="Helical" evidence="7">
    <location>
        <begin position="317"/>
        <end position="337"/>
    </location>
</feature>
<comment type="subcellular location">
    <subcellularLocation>
        <location evidence="2">Membrane</location>
    </subcellularLocation>
</comment>
<dbReference type="InterPro" id="IPR005467">
    <property type="entry name" value="His_kinase_dom"/>
</dbReference>
<dbReference type="EC" id="2.7.13.3" evidence="3"/>
<reference evidence="10 11" key="1">
    <citation type="submission" date="2021-05" db="EMBL/GenBank/DDBJ databases">
        <title>Shewanella sp. JM162201.</title>
        <authorList>
            <person name="Xu S."/>
            <person name="Li A."/>
        </authorList>
    </citation>
    <scope>NUCLEOTIDE SEQUENCE [LARGE SCALE GENOMIC DNA]</scope>
    <source>
        <strain evidence="10 11">JM162201</strain>
    </source>
</reference>
<evidence type="ECO:0000256" key="5">
    <source>
        <dbReference type="ARBA" id="ARBA00022679"/>
    </source>
</evidence>
<keyword evidence="7" id="KW-0472">Membrane</keyword>
<evidence type="ECO:0000256" key="1">
    <source>
        <dbReference type="ARBA" id="ARBA00000085"/>
    </source>
</evidence>
<dbReference type="PRINTS" id="PR00344">
    <property type="entry name" value="BCTRLSENSOR"/>
</dbReference>
<comment type="catalytic activity">
    <reaction evidence="1">
        <text>ATP + protein L-histidine = ADP + protein N-phospho-L-histidine.</text>
        <dbReference type="EC" id="2.7.13.3"/>
    </reaction>
</comment>
<dbReference type="PROSITE" id="PS50885">
    <property type="entry name" value="HAMP"/>
    <property type="match status" value="1"/>
</dbReference>
<comment type="caution">
    <text evidence="10">The sequence shown here is derived from an EMBL/GenBank/DDBJ whole genome shotgun (WGS) entry which is preliminary data.</text>
</comment>
<evidence type="ECO:0000256" key="2">
    <source>
        <dbReference type="ARBA" id="ARBA00004370"/>
    </source>
</evidence>
<feature type="domain" description="Histidine kinase" evidence="8">
    <location>
        <begin position="438"/>
        <end position="670"/>
    </location>
</feature>
<dbReference type="EMBL" id="JAHEPS010000006">
    <property type="protein sequence ID" value="MBT1445872.1"/>
    <property type="molecule type" value="Genomic_DNA"/>
</dbReference>
<dbReference type="SUPFAM" id="SSF55874">
    <property type="entry name" value="ATPase domain of HSP90 chaperone/DNA topoisomerase II/histidine kinase"/>
    <property type="match status" value="1"/>
</dbReference>
<sequence length="677" mass="75587">MPHLSLRTSIVLFLVVQTVLQLLFGGLLLYLSAKAQHIISPILEEDLPISQAAEVMLGRLRLMNSNATEYLLGEQEEKQEFEDNREVFQNAIASVLALKLDSETEHSFQAIARSFGNLETDYQSRIFNTYSPAKELESKEQVKRLITDACMPLVALLQRASDEEYKDAGKSSIDEIRDDDLPGVKLYTQLAAYADALENILSAYLLEDPNAKKRFYEVLYSFDSTMAALEPLEQRPVEVITLNEIKRLINSIRSEGQALFALYNPANKKVTAKALDDIEHQEYTKLEQQIFDAVTTYRLKVKEGVSSINDTSRTHQIIVSVLVVAGALLLGWIIWFVQKRIYLPVAELVVAVNRMRSGERDLTLKHEQDELGDIFSGLDAFQTELKEIDSLRDAERQNQLQLAKESERLQAALTHLQQTQNRLIQSEKLASLGSLVAGVSHEVNTPIGVAVTMSSTFDVQLRSFIDKLKNGQMRMTDVERFEHECLEGLDVMQRALGRAANLVQSFKQVAIDQSSEVRRSFNLKEVIDEVMLTLHHQLKKTPYEYHIDCEDAIQMQSYPGPLGQVVTNLVNNALIHGLDGRSEGKISLTVARQPNSANVLLQVSDNGGGVTEENLGRIFDPFFTTKMGQGGSGLGLNIVYNIVTALLGGTIEVHSSAEGTQFNISLPINAPDQHANE</sequence>
<dbReference type="PANTHER" id="PTHR43065">
    <property type="entry name" value="SENSOR HISTIDINE KINASE"/>
    <property type="match status" value="1"/>
</dbReference>
<proteinExistence type="predicted"/>
<keyword evidence="5" id="KW-0808">Transferase</keyword>
<organism evidence="10 11">
    <name type="scientific">Shewanella jiangmenensis</name>
    <dbReference type="NCBI Taxonomy" id="2837387"/>
    <lineage>
        <taxon>Bacteria</taxon>
        <taxon>Pseudomonadati</taxon>
        <taxon>Pseudomonadota</taxon>
        <taxon>Gammaproteobacteria</taxon>
        <taxon>Alteromonadales</taxon>
        <taxon>Shewanellaceae</taxon>
        <taxon>Shewanella</taxon>
    </lineage>
</organism>
<keyword evidence="4" id="KW-0597">Phosphoprotein</keyword>
<accession>A0ABS5V5Z6</accession>
<keyword evidence="6" id="KW-0418">Kinase</keyword>
<dbReference type="Gene3D" id="6.10.340.10">
    <property type="match status" value="1"/>
</dbReference>
<evidence type="ECO:0000256" key="4">
    <source>
        <dbReference type="ARBA" id="ARBA00022553"/>
    </source>
</evidence>
<dbReference type="InterPro" id="IPR003594">
    <property type="entry name" value="HATPase_dom"/>
</dbReference>
<dbReference type="PANTHER" id="PTHR43065:SF47">
    <property type="match status" value="1"/>
</dbReference>